<proteinExistence type="predicted"/>
<evidence type="ECO:0000313" key="3">
    <source>
        <dbReference type="Proteomes" id="UP000663874"/>
    </source>
</evidence>
<gene>
    <name evidence="2" type="ORF">FNK824_LOCUS30972</name>
</gene>
<evidence type="ECO:0000313" key="2">
    <source>
        <dbReference type="EMBL" id="CAF4092582.1"/>
    </source>
</evidence>
<feature type="region of interest" description="Disordered" evidence="1">
    <location>
        <begin position="1"/>
        <end position="25"/>
    </location>
</feature>
<accession>A0A819UR89</accession>
<organism evidence="2 3">
    <name type="scientific">Rotaria sordida</name>
    <dbReference type="NCBI Taxonomy" id="392033"/>
    <lineage>
        <taxon>Eukaryota</taxon>
        <taxon>Metazoa</taxon>
        <taxon>Spiralia</taxon>
        <taxon>Gnathifera</taxon>
        <taxon>Rotifera</taxon>
        <taxon>Eurotatoria</taxon>
        <taxon>Bdelloidea</taxon>
        <taxon>Philodinida</taxon>
        <taxon>Philodinidae</taxon>
        <taxon>Rotaria</taxon>
    </lineage>
</organism>
<feature type="compositionally biased region" description="Low complexity" evidence="1">
    <location>
        <begin position="1"/>
        <end position="19"/>
    </location>
</feature>
<feature type="non-terminal residue" evidence="2">
    <location>
        <position position="1"/>
    </location>
</feature>
<dbReference type="Proteomes" id="UP000663874">
    <property type="component" value="Unassembled WGS sequence"/>
</dbReference>
<sequence length="33" mass="3225">REGSTSAGMSGSSSGQHSNTGGGLSNYLNIVIV</sequence>
<comment type="caution">
    <text evidence="2">The sequence shown here is derived from an EMBL/GenBank/DDBJ whole genome shotgun (WGS) entry which is preliminary data.</text>
</comment>
<reference evidence="2" key="1">
    <citation type="submission" date="2021-02" db="EMBL/GenBank/DDBJ databases">
        <authorList>
            <person name="Nowell W R."/>
        </authorList>
    </citation>
    <scope>NUCLEOTIDE SEQUENCE</scope>
</reference>
<protein>
    <submittedName>
        <fullName evidence="2">Uncharacterized protein</fullName>
    </submittedName>
</protein>
<dbReference type="AlphaFoldDB" id="A0A819UR89"/>
<name>A0A819UR89_9BILA</name>
<evidence type="ECO:0000256" key="1">
    <source>
        <dbReference type="SAM" id="MobiDB-lite"/>
    </source>
</evidence>
<dbReference type="EMBL" id="CAJOBE010009769">
    <property type="protein sequence ID" value="CAF4092582.1"/>
    <property type="molecule type" value="Genomic_DNA"/>
</dbReference>